<keyword evidence="3" id="KW-1185">Reference proteome</keyword>
<gene>
    <name evidence="2" type="ORF">EGW08_016517</name>
</gene>
<evidence type="ECO:0000256" key="1">
    <source>
        <dbReference type="SAM" id="Phobius"/>
    </source>
</evidence>
<dbReference type="EMBL" id="RQTK01000716">
    <property type="protein sequence ID" value="RUS75735.1"/>
    <property type="molecule type" value="Genomic_DNA"/>
</dbReference>
<accession>A0A433T2F2</accession>
<sequence>MGMEKDSSRVEAKVFVVVGVIALQVTLDTEAPETETVSFFRSELTEETAQLDKVEVAVVFWLFIFGAVSKANVDGVAADDVEVLPVADEAGFVGVEAKRGGDFGTVENEEREARPADTGVERVGEERAAAEVGDPRDIGDTMVARDRVEGGIVTDTGLTGTLLLSNTGSGLNLLFLLLPVFWLAFFVSLLVMIVLVTTVAAAVFPAELLLLVVLVSLTAVEGDTADSICVRETGAGAAANTVAVLLDLPFLEFSVFLTGDFATGPGGA</sequence>
<keyword evidence="1" id="KW-1133">Transmembrane helix</keyword>
<name>A0A433T2F2_ELYCH</name>
<evidence type="ECO:0000313" key="2">
    <source>
        <dbReference type="EMBL" id="RUS75735.1"/>
    </source>
</evidence>
<dbReference type="AlphaFoldDB" id="A0A433T2F2"/>
<comment type="caution">
    <text evidence="2">The sequence shown here is derived from an EMBL/GenBank/DDBJ whole genome shotgun (WGS) entry which is preliminary data.</text>
</comment>
<protein>
    <submittedName>
        <fullName evidence="2">Uncharacterized protein</fullName>
    </submittedName>
</protein>
<feature type="transmembrane region" description="Helical" evidence="1">
    <location>
        <begin position="202"/>
        <end position="220"/>
    </location>
</feature>
<reference evidence="2 3" key="1">
    <citation type="submission" date="2019-01" db="EMBL/GenBank/DDBJ databases">
        <title>A draft genome assembly of the solar-powered sea slug Elysia chlorotica.</title>
        <authorList>
            <person name="Cai H."/>
            <person name="Li Q."/>
            <person name="Fang X."/>
            <person name="Li J."/>
            <person name="Curtis N.E."/>
            <person name="Altenburger A."/>
            <person name="Shibata T."/>
            <person name="Feng M."/>
            <person name="Maeda T."/>
            <person name="Schwartz J.A."/>
            <person name="Shigenobu S."/>
            <person name="Lundholm N."/>
            <person name="Nishiyama T."/>
            <person name="Yang H."/>
            <person name="Hasebe M."/>
            <person name="Li S."/>
            <person name="Pierce S.K."/>
            <person name="Wang J."/>
        </authorList>
    </citation>
    <scope>NUCLEOTIDE SEQUENCE [LARGE SCALE GENOMIC DNA]</scope>
    <source>
        <strain evidence="2">EC2010</strain>
        <tissue evidence="2">Whole organism of an adult</tissue>
    </source>
</reference>
<organism evidence="2 3">
    <name type="scientific">Elysia chlorotica</name>
    <name type="common">Eastern emerald elysia</name>
    <name type="synonym">Sea slug</name>
    <dbReference type="NCBI Taxonomy" id="188477"/>
    <lineage>
        <taxon>Eukaryota</taxon>
        <taxon>Metazoa</taxon>
        <taxon>Spiralia</taxon>
        <taxon>Lophotrochozoa</taxon>
        <taxon>Mollusca</taxon>
        <taxon>Gastropoda</taxon>
        <taxon>Heterobranchia</taxon>
        <taxon>Euthyneura</taxon>
        <taxon>Panpulmonata</taxon>
        <taxon>Sacoglossa</taxon>
        <taxon>Placobranchoidea</taxon>
        <taxon>Plakobranchidae</taxon>
        <taxon>Elysia</taxon>
    </lineage>
</organism>
<keyword evidence="1" id="KW-0472">Membrane</keyword>
<dbReference type="Proteomes" id="UP000271974">
    <property type="component" value="Unassembled WGS sequence"/>
</dbReference>
<evidence type="ECO:0000313" key="3">
    <source>
        <dbReference type="Proteomes" id="UP000271974"/>
    </source>
</evidence>
<proteinExistence type="predicted"/>
<feature type="transmembrane region" description="Helical" evidence="1">
    <location>
        <begin position="173"/>
        <end position="196"/>
    </location>
</feature>
<keyword evidence="1" id="KW-0812">Transmembrane</keyword>